<evidence type="ECO:0000313" key="1">
    <source>
        <dbReference type="EMBL" id="PDS25640.1"/>
    </source>
</evidence>
<dbReference type="Proteomes" id="UP000220828">
    <property type="component" value="Unassembled WGS sequence"/>
</dbReference>
<gene>
    <name evidence="1" type="ORF">B0A77_04375</name>
</gene>
<dbReference type="AlphaFoldDB" id="A0A2H3KXE7"/>
<organism evidence="1 2">
    <name type="scientific">Flavobacterium branchiophilum</name>
    <dbReference type="NCBI Taxonomy" id="55197"/>
    <lineage>
        <taxon>Bacteria</taxon>
        <taxon>Pseudomonadati</taxon>
        <taxon>Bacteroidota</taxon>
        <taxon>Flavobacteriia</taxon>
        <taxon>Flavobacteriales</taxon>
        <taxon>Flavobacteriaceae</taxon>
        <taxon>Flavobacterium</taxon>
    </lineage>
</organism>
<sequence length="62" mass="7138">MNRSSFLPIKDKKNKHYELKFLTKIKKILLFISVFMITAQSFAWSGVFRTSCGVILAIPSRS</sequence>
<proteinExistence type="predicted"/>
<reference evidence="1 2" key="1">
    <citation type="submission" date="2017-09" db="EMBL/GenBank/DDBJ databases">
        <title>Whole genomes of Flavobacteriaceae.</title>
        <authorList>
            <person name="Stine C."/>
            <person name="Li C."/>
            <person name="Tadesse D."/>
        </authorList>
    </citation>
    <scope>NUCLEOTIDE SEQUENCE [LARGE SCALE GENOMIC DNA]</scope>
    <source>
        <strain evidence="1 2">ATCC 35036</strain>
    </source>
</reference>
<comment type="caution">
    <text evidence="1">The sequence shown here is derived from an EMBL/GenBank/DDBJ whole genome shotgun (WGS) entry which is preliminary data.</text>
</comment>
<protein>
    <submittedName>
        <fullName evidence="1">Uncharacterized protein</fullName>
    </submittedName>
</protein>
<name>A0A2H3KXE7_9FLAO</name>
<dbReference type="EMBL" id="PCMW01000026">
    <property type="protein sequence ID" value="PDS25640.1"/>
    <property type="molecule type" value="Genomic_DNA"/>
</dbReference>
<evidence type="ECO:0000313" key="2">
    <source>
        <dbReference type="Proteomes" id="UP000220828"/>
    </source>
</evidence>
<accession>A0A2H3KXE7</accession>